<feature type="domain" description="Stress-response A/B barrel" evidence="1">
    <location>
        <begin position="3"/>
        <end position="100"/>
    </location>
</feature>
<dbReference type="Gene3D" id="3.30.70.100">
    <property type="match status" value="1"/>
</dbReference>
<dbReference type="SMART" id="SM00886">
    <property type="entry name" value="Dabb"/>
    <property type="match status" value="1"/>
</dbReference>
<gene>
    <name evidence="2" type="ORF">EV188_104370</name>
</gene>
<dbReference type="Pfam" id="PF07876">
    <property type="entry name" value="Dabb"/>
    <property type="match status" value="1"/>
</dbReference>
<reference evidence="2 3" key="1">
    <citation type="submission" date="2019-03" db="EMBL/GenBank/DDBJ databases">
        <title>Genomic Encyclopedia of Type Strains, Phase IV (KMG-IV): sequencing the most valuable type-strain genomes for metagenomic binning, comparative biology and taxonomic classification.</title>
        <authorList>
            <person name="Goeker M."/>
        </authorList>
    </citation>
    <scope>NUCLEOTIDE SEQUENCE [LARGE SCALE GENOMIC DNA]</scope>
    <source>
        <strain evidence="2 3">DSM 45775</strain>
    </source>
</reference>
<protein>
    <submittedName>
        <fullName evidence="2">Stress responsive alpha/beta barrel protein</fullName>
    </submittedName>
</protein>
<dbReference type="EMBL" id="SNYO01000004">
    <property type="protein sequence ID" value="TDQ58623.1"/>
    <property type="molecule type" value="Genomic_DNA"/>
</dbReference>
<dbReference type="OrthoDB" id="6637496at2"/>
<evidence type="ECO:0000259" key="1">
    <source>
        <dbReference type="PROSITE" id="PS51502"/>
    </source>
</evidence>
<accession>A0A4R6VA72</accession>
<dbReference type="SUPFAM" id="SSF54909">
    <property type="entry name" value="Dimeric alpha+beta barrel"/>
    <property type="match status" value="1"/>
</dbReference>
<dbReference type="RefSeq" id="WP_133827445.1">
    <property type="nucleotide sequence ID" value="NZ_BAABHR010000002.1"/>
</dbReference>
<dbReference type="InterPro" id="IPR013097">
    <property type="entry name" value="Dabb"/>
</dbReference>
<dbReference type="AlphaFoldDB" id="A0A4R6VA72"/>
<keyword evidence="3" id="KW-1185">Reference proteome</keyword>
<comment type="caution">
    <text evidence="2">The sequence shown here is derived from an EMBL/GenBank/DDBJ whole genome shotgun (WGS) entry which is preliminary data.</text>
</comment>
<evidence type="ECO:0000313" key="2">
    <source>
        <dbReference type="EMBL" id="TDQ58623.1"/>
    </source>
</evidence>
<proteinExistence type="predicted"/>
<organism evidence="2 3">
    <name type="scientific">Actinomycetospora succinea</name>
    <dbReference type="NCBI Taxonomy" id="663603"/>
    <lineage>
        <taxon>Bacteria</taxon>
        <taxon>Bacillati</taxon>
        <taxon>Actinomycetota</taxon>
        <taxon>Actinomycetes</taxon>
        <taxon>Pseudonocardiales</taxon>
        <taxon>Pseudonocardiaceae</taxon>
        <taxon>Actinomycetospora</taxon>
    </lineage>
</organism>
<dbReference type="Proteomes" id="UP000295705">
    <property type="component" value="Unassembled WGS sequence"/>
</dbReference>
<name>A0A4R6VA72_9PSEU</name>
<dbReference type="InterPro" id="IPR011008">
    <property type="entry name" value="Dimeric_a/b-barrel"/>
</dbReference>
<dbReference type="PROSITE" id="PS51502">
    <property type="entry name" value="S_R_A_B_BARREL"/>
    <property type="match status" value="1"/>
</dbReference>
<evidence type="ECO:0000313" key="3">
    <source>
        <dbReference type="Proteomes" id="UP000295705"/>
    </source>
</evidence>
<sequence length="102" mass="11193">MTFTHVVTFTWTGDAADDPAVVDGIAESLRRWIADADLPGLRSWSCGRDAGLTGNNADFAVVAVFDDVDAYAVYRDDPEHRRIIDEQIAHRVGQRTAVQFAG</sequence>